<evidence type="ECO:0000256" key="2">
    <source>
        <dbReference type="ARBA" id="ARBA00022737"/>
    </source>
</evidence>
<keyword evidence="10" id="KW-0762">Sugar transport</keyword>
<keyword evidence="2" id="KW-0677">Repeat</keyword>
<feature type="domain" description="PTS EIIB type-2" evidence="7">
    <location>
        <begin position="414"/>
        <end position="503"/>
    </location>
</feature>
<dbReference type="InterPro" id="IPR011608">
    <property type="entry name" value="PRD"/>
</dbReference>
<dbReference type="PROSITE" id="PS51372">
    <property type="entry name" value="PRD_2"/>
    <property type="match status" value="2"/>
</dbReference>
<dbReference type="InterPro" id="IPR013011">
    <property type="entry name" value="PTS_EIIB_2"/>
</dbReference>
<dbReference type="GeneID" id="92739890"/>
<feature type="domain" description="PTS EIIA type-2" evidence="6">
    <location>
        <begin position="515"/>
        <end position="656"/>
    </location>
</feature>
<dbReference type="SUPFAM" id="SSF63520">
    <property type="entry name" value="PTS-regulatory domain, PRD"/>
    <property type="match status" value="2"/>
</dbReference>
<dbReference type="EMBL" id="CYXT01000009">
    <property type="protein sequence ID" value="CUM92832.1"/>
    <property type="molecule type" value="Genomic_DNA"/>
</dbReference>
<keyword evidence="10" id="KW-0813">Transport</keyword>
<dbReference type="InterPro" id="IPR050661">
    <property type="entry name" value="BglG_antiterminators"/>
</dbReference>
<evidence type="ECO:0000256" key="3">
    <source>
        <dbReference type="ARBA" id="ARBA00023015"/>
    </source>
</evidence>
<dbReference type="Pfam" id="PF05043">
    <property type="entry name" value="Mga"/>
    <property type="match status" value="1"/>
</dbReference>
<dbReference type="InterPro" id="IPR036634">
    <property type="entry name" value="PRD_sf"/>
</dbReference>
<evidence type="ECO:0000313" key="11">
    <source>
        <dbReference type="Proteomes" id="UP000095598"/>
    </source>
</evidence>
<dbReference type="InterPro" id="IPR036095">
    <property type="entry name" value="PTS_EIIB-like_sf"/>
</dbReference>
<evidence type="ECO:0000256" key="1">
    <source>
        <dbReference type="ARBA" id="ARBA00022679"/>
    </source>
</evidence>
<dbReference type="EMBL" id="CP132968">
    <property type="protein sequence ID" value="WMD16655.1"/>
    <property type="molecule type" value="Genomic_DNA"/>
</dbReference>
<dbReference type="PANTHER" id="PTHR30185">
    <property type="entry name" value="CRYPTIC BETA-GLUCOSIDE BGL OPERON ANTITERMINATOR"/>
    <property type="match status" value="1"/>
</dbReference>
<accession>A0A173SQV0</accession>
<feature type="domain" description="PRD" evidence="8">
    <location>
        <begin position="306"/>
        <end position="413"/>
    </location>
</feature>
<dbReference type="Pfam" id="PF00359">
    <property type="entry name" value="PTS_EIIA_2"/>
    <property type="match status" value="1"/>
</dbReference>
<reference evidence="10" key="2">
    <citation type="submission" date="2023-08" db="EMBL/GenBank/DDBJ databases">
        <title>Complete Genome Sequences of butyrate producing Anaerostipes hadrus strains BA1 and GIF7 isolated from the terminal ileum of a healthy lean male.</title>
        <authorList>
            <person name="Low A."/>
            <person name="Sheludchenko M."/>
            <person name="Cheng H.E."/>
            <person name="Koh X.Q."/>
            <person name="Lee J."/>
        </authorList>
    </citation>
    <scope>NUCLEOTIDE SEQUENCE</scope>
    <source>
        <strain evidence="10">BA1</strain>
    </source>
</reference>
<feature type="domain" description="PRD" evidence="8">
    <location>
        <begin position="189"/>
        <end position="296"/>
    </location>
</feature>
<reference evidence="9 11" key="1">
    <citation type="submission" date="2015-09" db="EMBL/GenBank/DDBJ databases">
        <authorList>
            <consortium name="Pathogen Informatics"/>
        </authorList>
    </citation>
    <scope>NUCLEOTIDE SEQUENCE [LARGE SCALE GENOMIC DNA]</scope>
    <source>
        <strain evidence="9 11">2789STDY5608868</strain>
    </source>
</reference>
<dbReference type="InterPro" id="IPR007737">
    <property type="entry name" value="Mga_HTH"/>
</dbReference>
<dbReference type="SUPFAM" id="SSF55804">
    <property type="entry name" value="Phoshotransferase/anion transport protein"/>
    <property type="match status" value="1"/>
</dbReference>
<keyword evidence="4" id="KW-0010">Activator</keyword>
<protein>
    <submittedName>
        <fullName evidence="10">PTS sugar transporter subunit IIA</fullName>
    </submittedName>
    <submittedName>
        <fullName evidence="9">Probable licABCH operon regulator</fullName>
    </submittedName>
</protein>
<dbReference type="PROSITE" id="PS51099">
    <property type="entry name" value="PTS_EIIB_TYPE_2"/>
    <property type="match status" value="1"/>
</dbReference>
<dbReference type="CDD" id="cd00211">
    <property type="entry name" value="PTS_IIA_fru"/>
    <property type="match status" value="1"/>
</dbReference>
<evidence type="ECO:0000259" key="8">
    <source>
        <dbReference type="PROSITE" id="PS51372"/>
    </source>
</evidence>
<evidence type="ECO:0000259" key="6">
    <source>
        <dbReference type="PROSITE" id="PS51094"/>
    </source>
</evidence>
<evidence type="ECO:0000256" key="5">
    <source>
        <dbReference type="ARBA" id="ARBA00023163"/>
    </source>
</evidence>
<dbReference type="PROSITE" id="PS51094">
    <property type="entry name" value="PTS_EIIA_TYPE_2"/>
    <property type="match status" value="1"/>
</dbReference>
<dbReference type="SUPFAM" id="SSF52794">
    <property type="entry name" value="PTS system IIB component-like"/>
    <property type="match status" value="1"/>
</dbReference>
<dbReference type="Proteomes" id="UP000095598">
    <property type="component" value="Unassembled WGS sequence"/>
</dbReference>
<dbReference type="GO" id="GO:0008982">
    <property type="term" value="F:protein-N(PI)-phosphohistidine-sugar phosphotransferase activity"/>
    <property type="evidence" value="ECO:0007669"/>
    <property type="project" value="InterPro"/>
</dbReference>
<dbReference type="Gene3D" id="1.10.1790.10">
    <property type="entry name" value="PRD domain"/>
    <property type="match status" value="1"/>
</dbReference>
<dbReference type="Proteomes" id="UP001243496">
    <property type="component" value="Chromosome"/>
</dbReference>
<dbReference type="AlphaFoldDB" id="A0A173SQV0"/>
<dbReference type="GO" id="GO:0006355">
    <property type="term" value="P:regulation of DNA-templated transcription"/>
    <property type="evidence" value="ECO:0007669"/>
    <property type="project" value="InterPro"/>
</dbReference>
<dbReference type="InterPro" id="IPR016152">
    <property type="entry name" value="PTrfase/Anion_transptr"/>
</dbReference>
<dbReference type="GO" id="GO:0009401">
    <property type="term" value="P:phosphoenolpyruvate-dependent sugar phosphotransferase system"/>
    <property type="evidence" value="ECO:0007669"/>
    <property type="project" value="InterPro"/>
</dbReference>
<name>A0A173SQV0_ANAHA</name>
<evidence type="ECO:0000259" key="7">
    <source>
        <dbReference type="PROSITE" id="PS51099"/>
    </source>
</evidence>
<dbReference type="Pfam" id="PF00874">
    <property type="entry name" value="PRD"/>
    <property type="match status" value="2"/>
</dbReference>
<dbReference type="RefSeq" id="WP_022091276.1">
    <property type="nucleotide sequence ID" value="NZ_CACRSX010000039.1"/>
</dbReference>
<dbReference type="InterPro" id="IPR002178">
    <property type="entry name" value="PTS_EIIA_type-2_dom"/>
</dbReference>
<dbReference type="PANTHER" id="PTHR30185:SF18">
    <property type="entry name" value="TRANSCRIPTIONAL REGULATOR MTLR"/>
    <property type="match status" value="1"/>
</dbReference>
<evidence type="ECO:0000313" key="10">
    <source>
        <dbReference type="EMBL" id="WMD16655.1"/>
    </source>
</evidence>
<evidence type="ECO:0000313" key="9">
    <source>
        <dbReference type="EMBL" id="CUM92832.1"/>
    </source>
</evidence>
<keyword evidence="3" id="KW-0805">Transcription regulation</keyword>
<dbReference type="Gene3D" id="3.40.930.10">
    <property type="entry name" value="Mannitol-specific EII, Chain A"/>
    <property type="match status" value="1"/>
</dbReference>
<keyword evidence="5" id="KW-0804">Transcription</keyword>
<dbReference type="CDD" id="cd05568">
    <property type="entry name" value="PTS_IIB_bgl_like"/>
    <property type="match status" value="1"/>
</dbReference>
<organism evidence="9 11">
    <name type="scientific">Anaerostipes hadrus</name>
    <dbReference type="NCBI Taxonomy" id="649756"/>
    <lineage>
        <taxon>Bacteria</taxon>
        <taxon>Bacillati</taxon>
        <taxon>Bacillota</taxon>
        <taxon>Clostridia</taxon>
        <taxon>Lachnospirales</taxon>
        <taxon>Lachnospiraceae</taxon>
        <taxon>Anaerostipes</taxon>
    </lineage>
</organism>
<keyword evidence="1" id="KW-0808">Transferase</keyword>
<evidence type="ECO:0000256" key="4">
    <source>
        <dbReference type="ARBA" id="ARBA00023159"/>
    </source>
</evidence>
<proteinExistence type="predicted"/>
<gene>
    <name evidence="9" type="primary">licR_6</name>
    <name evidence="9" type="ORF">ERS852425_01516</name>
    <name evidence="10" type="ORF">RBI15_00740</name>
</gene>
<sequence length="656" mass="77134">MKRSKDKFYMKQIFDCISDGEIIATGKIAKEIGLSEKSVRNRLNELSDFLLENKLGEIQRKPRVGIWLEANENQKEEIQKILSDENLQVGNYDPRDRVNETLKVFFNLRPWQTMTTQKLAEKLFLSVPTMLKVLKECEEWLEVYHISLVNERGKGYRLKSEENEYRVALKNLIMMKKPGEEIKENIDYFFSNIDVSAIRKCIIQTENEWDYHFTDESFYEILIYCCIAYKRKELALPLVSDYFPEELKILKKYNEYAFTVAIFEKLEEVFHVHFLIEDVLFLSIQILCSKFIGISDVDVTLSQVKKYDNKLVDFVDRMLKVIRDILDVDLTSDEKVKESLIIHLRPTIFRLRYGTPQKNALIDFIKKEYKNVFRASWAISILFEEYYGLQITEDEIGYIVLYIQAAIERKKHQYRTVMVSNFNMGHTQLVKEKIKKSVPEIDEIKFVSIHDFKIADYEDYDIIISTEERKEKDKRIVVIPNILNETGISTLRAHLDNMNSIMIENATPFSPECFILFSPEFIFTDLEVKTKEECLKIMSQAMEEKHVVTEDFYDSVMDRESKTTTTIGNGVSLPHGSPTAVNESKVGIAILKNPIMWDNEQVQVVFLLAFRLSTRDEISRIQMFYKEYVTLIDSEEKLEKLKSMKSNIELYKYLIQ</sequence>